<protein>
    <submittedName>
        <fullName evidence="1">Uncharacterized protein</fullName>
    </submittedName>
</protein>
<dbReference type="EMBL" id="CP004387">
    <property type="protein sequence ID" value="AJD48079.1"/>
    <property type="molecule type" value="Genomic_DNA"/>
</dbReference>
<sequence length="216" mass="23829">MKRIPAILILLALVLLGALIFYLAPEREVVAPDVGEVTPPPAAAPVSPPPPTPSAPPEVDIAALESTPEMRAYRERQQFEQSVRDFLAEADTLGDAERAARAQVLVAQVDRYEQAGQLSAAEAVTLRLALLRETTDDAGYAAASERIMAEYAERSEAAMAEFIANQPPAFTDYKAREREIVREVQQMTEFPGGMTRAQYLRQQLQAAREESYRSVR</sequence>
<dbReference type="Proteomes" id="UP000006764">
    <property type="component" value="Chromosome"/>
</dbReference>
<evidence type="ECO:0000313" key="1">
    <source>
        <dbReference type="EMBL" id="AJD48079.1"/>
    </source>
</evidence>
<reference evidence="1 2" key="1">
    <citation type="journal article" date="2012" name="J. Bacteriol.">
        <title>Genome sequence of an alkane-degrading bacterium, Alcanivorax pacificus type strain W11-5, isolated from deep sea sediment.</title>
        <authorList>
            <person name="Lai Q."/>
            <person name="Shao Z."/>
        </authorList>
    </citation>
    <scope>NUCLEOTIDE SEQUENCE [LARGE SCALE GENOMIC DNA]</scope>
    <source>
        <strain evidence="1 2">W11-5</strain>
    </source>
</reference>
<name>A0A0B4XIK4_9GAMM</name>
<proteinExistence type="predicted"/>
<dbReference type="AlphaFoldDB" id="A0A0B4XIK4"/>
<dbReference type="HOGENOM" id="CLU_109316_0_0_6"/>
<evidence type="ECO:0000313" key="2">
    <source>
        <dbReference type="Proteomes" id="UP000006764"/>
    </source>
</evidence>
<gene>
    <name evidence="1" type="ORF">S7S_08325</name>
</gene>
<organism evidence="1 2">
    <name type="scientific">Isoalcanivorax pacificus W11-5</name>
    <dbReference type="NCBI Taxonomy" id="391936"/>
    <lineage>
        <taxon>Bacteria</taxon>
        <taxon>Pseudomonadati</taxon>
        <taxon>Pseudomonadota</taxon>
        <taxon>Gammaproteobacteria</taxon>
        <taxon>Oceanospirillales</taxon>
        <taxon>Alcanivoracaceae</taxon>
        <taxon>Isoalcanivorax</taxon>
    </lineage>
</organism>
<dbReference type="RefSeq" id="WP_008735964.1">
    <property type="nucleotide sequence ID" value="NZ_CP004387.1"/>
</dbReference>
<dbReference type="KEGG" id="apac:S7S_08325"/>
<accession>A0A0B4XIK4</accession>
<dbReference type="OrthoDB" id="5985043at2"/>
<keyword evidence="2" id="KW-1185">Reference proteome</keyword>